<dbReference type="PANTHER" id="PTHR35667">
    <property type="entry name" value="LEUKEMIA NUP98 FUSION PARTNER 1"/>
    <property type="match status" value="1"/>
</dbReference>
<evidence type="ECO:0000313" key="3">
    <source>
        <dbReference type="Proteomes" id="UP000694402"/>
    </source>
</evidence>
<evidence type="ECO:0000313" key="2">
    <source>
        <dbReference type="Ensembl" id="ENSOTSP00005090840.2"/>
    </source>
</evidence>
<keyword evidence="3" id="KW-1185">Reference proteome</keyword>
<evidence type="ECO:0000256" key="1">
    <source>
        <dbReference type="SAM" id="MobiDB-lite"/>
    </source>
</evidence>
<dbReference type="Pfam" id="PF15419">
    <property type="entry name" value="LNP1"/>
    <property type="match status" value="1"/>
</dbReference>
<feature type="compositionally biased region" description="Basic and acidic residues" evidence="1">
    <location>
        <begin position="22"/>
        <end position="34"/>
    </location>
</feature>
<organism evidence="2 3">
    <name type="scientific">Oncorhynchus tshawytscha</name>
    <name type="common">Chinook salmon</name>
    <name type="synonym">Salmo tshawytscha</name>
    <dbReference type="NCBI Taxonomy" id="74940"/>
    <lineage>
        <taxon>Eukaryota</taxon>
        <taxon>Metazoa</taxon>
        <taxon>Chordata</taxon>
        <taxon>Craniata</taxon>
        <taxon>Vertebrata</taxon>
        <taxon>Euteleostomi</taxon>
        <taxon>Actinopterygii</taxon>
        <taxon>Neopterygii</taxon>
        <taxon>Teleostei</taxon>
        <taxon>Protacanthopterygii</taxon>
        <taxon>Salmoniformes</taxon>
        <taxon>Salmonidae</taxon>
        <taxon>Salmoninae</taxon>
        <taxon>Oncorhynchus</taxon>
    </lineage>
</organism>
<dbReference type="AlphaFoldDB" id="A0A8C8J8N6"/>
<dbReference type="InterPro" id="IPR029280">
    <property type="entry name" value="LNP1"/>
</dbReference>
<proteinExistence type="predicted"/>
<name>A0A8C8J8N6_ONCTS</name>
<protein>
    <submittedName>
        <fullName evidence="2">Uncharacterized protein</fullName>
    </submittedName>
</protein>
<dbReference type="PANTHER" id="PTHR35667:SF1">
    <property type="entry name" value="LEUKEMIA NUP98 FUSION PARTNER 1"/>
    <property type="match status" value="1"/>
</dbReference>
<accession>A0A8C8J8N6</accession>
<reference evidence="2" key="1">
    <citation type="submission" date="2025-08" db="UniProtKB">
        <authorList>
            <consortium name="Ensembl"/>
        </authorList>
    </citation>
    <scope>IDENTIFICATION</scope>
</reference>
<reference evidence="2" key="2">
    <citation type="submission" date="2025-09" db="UniProtKB">
        <authorList>
            <consortium name="Ensembl"/>
        </authorList>
    </citation>
    <scope>IDENTIFICATION</scope>
</reference>
<feature type="region of interest" description="Disordered" evidence="1">
    <location>
        <begin position="1"/>
        <end position="49"/>
    </location>
</feature>
<dbReference type="Proteomes" id="UP000694402">
    <property type="component" value="Unassembled WGS sequence"/>
</dbReference>
<dbReference type="Ensembl" id="ENSOTST00005098592.2">
    <property type="protein sequence ID" value="ENSOTSP00005090840.2"/>
    <property type="gene ID" value="ENSOTSG00005042663.2"/>
</dbReference>
<dbReference type="GeneTree" id="ENSGT01030000234818"/>
<sequence length="76" mass="8795">PEHPTDDDGNFTNWMSSYWGHGAREGGNRTSERKRSFRRPARPQTDRRASLPCMCFPDVFPGSISKWYRIGATIMF</sequence>